<name>D0U1Z8_9CAUD</name>
<dbReference type="EMBL" id="GQ241246">
    <property type="protein sequence ID" value="ACY35910.1"/>
    <property type="molecule type" value="Genomic_DNA"/>
</dbReference>
<dbReference type="InterPro" id="IPR011231">
    <property type="entry name" value="Phage_VT1-Sakai_H0018"/>
</dbReference>
<keyword evidence="2" id="KW-1185">Reference proteome</keyword>
<sequence>MAMKTVKDSNLPIFVKQVEVPAGTKTGAFVVVGSIRGLAIQDARVGENGKSYVTVDTAAYIRIDGVAEAFAVGAPVYVKTDGSFTGTATGNTAVGYTDREKPAVAGKLFVQLTPGVTA</sequence>
<evidence type="ECO:0000313" key="1">
    <source>
        <dbReference type="EMBL" id="ACY35910.1"/>
    </source>
</evidence>
<organism evidence="1 2">
    <name type="scientific">Clavibacter phage CMP1</name>
    <dbReference type="NCBI Taxonomy" id="686439"/>
    <lineage>
        <taxon>Viruses</taxon>
        <taxon>Duplodnaviria</taxon>
        <taxon>Heunggongvirae</taxon>
        <taxon>Uroviricota</taxon>
        <taxon>Caudoviricetes</taxon>
        <taxon>Cimpunavirus</taxon>
        <taxon>Cimpunavirus CMP1</taxon>
    </lineage>
</organism>
<dbReference type="Pfam" id="PF09956">
    <property type="entry name" value="Phage_cement_2"/>
    <property type="match status" value="1"/>
</dbReference>
<evidence type="ECO:0008006" key="3">
    <source>
        <dbReference type="Google" id="ProtNLM"/>
    </source>
</evidence>
<dbReference type="RefSeq" id="YP_003359105.1">
    <property type="nucleotide sequence ID" value="NC_013698.1"/>
</dbReference>
<protein>
    <recommendedName>
        <fullName evidence="3">DUF2190 family protein</fullName>
    </recommendedName>
</protein>
<evidence type="ECO:0000313" key="2">
    <source>
        <dbReference type="Proteomes" id="UP000002628"/>
    </source>
</evidence>
<reference evidence="1 2" key="1">
    <citation type="journal article" date="2010" name="Microbiology">
        <title>The endolysins of bacteriophages CMP1 and CN77 are specific for the lysis of Clavibacter michiganensis strains.</title>
        <authorList>
            <person name="Wittmann J."/>
            <person name="Eichenlaub R."/>
            <person name="Dreiseikelmann B."/>
        </authorList>
    </citation>
    <scope>NUCLEOTIDE SEQUENCE [LARGE SCALE GENOMIC DNA]</scope>
</reference>
<dbReference type="GeneID" id="8684200"/>
<dbReference type="Proteomes" id="UP000002628">
    <property type="component" value="Segment"/>
</dbReference>
<proteinExistence type="predicted"/>
<dbReference type="KEGG" id="vg:8684200"/>
<accession>D0U1Z8</accession>
<gene>
    <name evidence="1" type="ORF">CMP1-14</name>
</gene>